<sequence>MRLSRPAWPLAAGFFLVWLCVLYLGADHPPPLGFAWLVLLDLVAALLVYRRVPTYVDWHAARWPHRGLRVLCDGALIGLVFGTATLLLSVARLGRALPLDWEPVFTWLLVLTLVGAANSALLYAFIAGG</sequence>
<reference evidence="2 3" key="2">
    <citation type="submission" date="2020-02" db="EMBL/GenBank/DDBJ databases">
        <title>Genome sequences of Thiorhodococcus mannitoliphagus and Thiorhodococcus minor, purple sulfur photosynthetic bacteria in the gammaproteobacterial family, Chromatiaceae.</title>
        <authorList>
            <person name="Aviles F.A."/>
            <person name="Meyer T.E."/>
            <person name="Kyndt J.A."/>
        </authorList>
    </citation>
    <scope>NUCLEOTIDE SEQUENCE [LARGE SCALE GENOMIC DNA]</scope>
    <source>
        <strain evidence="2 3">DSM 18266</strain>
    </source>
</reference>
<dbReference type="RefSeq" id="WP_164655137.1">
    <property type="nucleotide sequence ID" value="NZ_JAAIJR010000080.1"/>
</dbReference>
<proteinExistence type="predicted"/>
<name>A0A6P1DVA3_9GAMM</name>
<evidence type="ECO:0000313" key="3">
    <source>
        <dbReference type="Proteomes" id="UP000471640"/>
    </source>
</evidence>
<dbReference type="EMBL" id="JAAIJR010000080">
    <property type="protein sequence ID" value="NEX22038.1"/>
    <property type="molecule type" value="Genomic_DNA"/>
</dbReference>
<evidence type="ECO:0000256" key="1">
    <source>
        <dbReference type="SAM" id="Phobius"/>
    </source>
</evidence>
<keyword evidence="1" id="KW-0812">Transmembrane</keyword>
<feature type="transmembrane region" description="Helical" evidence="1">
    <location>
        <begin position="7"/>
        <end position="26"/>
    </location>
</feature>
<dbReference type="AlphaFoldDB" id="A0A6P1DVA3"/>
<evidence type="ECO:0000313" key="2">
    <source>
        <dbReference type="EMBL" id="NEX22038.1"/>
    </source>
</evidence>
<comment type="caution">
    <text evidence="2">The sequence shown here is derived from an EMBL/GenBank/DDBJ whole genome shotgun (WGS) entry which is preliminary data.</text>
</comment>
<keyword evidence="3" id="KW-1185">Reference proteome</keyword>
<feature type="transmembrane region" description="Helical" evidence="1">
    <location>
        <begin position="70"/>
        <end position="92"/>
    </location>
</feature>
<gene>
    <name evidence="2" type="ORF">G3480_17285</name>
</gene>
<keyword evidence="1" id="KW-0472">Membrane</keyword>
<dbReference type="Proteomes" id="UP000471640">
    <property type="component" value="Unassembled WGS sequence"/>
</dbReference>
<organism evidence="2 3">
    <name type="scientific">Thiorhodococcus mannitoliphagus</name>
    <dbReference type="NCBI Taxonomy" id="329406"/>
    <lineage>
        <taxon>Bacteria</taxon>
        <taxon>Pseudomonadati</taxon>
        <taxon>Pseudomonadota</taxon>
        <taxon>Gammaproteobacteria</taxon>
        <taxon>Chromatiales</taxon>
        <taxon>Chromatiaceae</taxon>
        <taxon>Thiorhodococcus</taxon>
    </lineage>
</organism>
<accession>A0A6P1DVA3</accession>
<reference evidence="3" key="1">
    <citation type="journal article" date="2020" name="Microbiol. Resour. Announc.">
        <title>Draft Genome Sequences of Thiorhodococcus mannitoliphagus and Thiorhodococcus minor, Purple Sulfur Photosynthetic Bacteria in the Gammaproteobacterial Family Chromatiaceae.</title>
        <authorList>
            <person name="Aviles F.A."/>
            <person name="Meyer T.E."/>
            <person name="Kyndt J.A."/>
        </authorList>
    </citation>
    <scope>NUCLEOTIDE SEQUENCE [LARGE SCALE GENOMIC DNA]</scope>
    <source>
        <strain evidence="3">DSM 18266</strain>
    </source>
</reference>
<feature type="transmembrane region" description="Helical" evidence="1">
    <location>
        <begin position="104"/>
        <end position="126"/>
    </location>
</feature>
<protein>
    <submittedName>
        <fullName evidence="2">Uncharacterized protein</fullName>
    </submittedName>
</protein>
<feature type="transmembrane region" description="Helical" evidence="1">
    <location>
        <begin position="32"/>
        <end position="49"/>
    </location>
</feature>
<keyword evidence="1" id="KW-1133">Transmembrane helix</keyword>